<proteinExistence type="predicted"/>
<sequence>METVCIPRERYEYLIKCERLVDREFEEKFPDEFIAEVKESEEAYARGEYIEVKNRGEREKLFESL</sequence>
<dbReference type="AlphaFoldDB" id="A0A7G9Z0F8"/>
<name>A0A7G9Z0F8_9EURY</name>
<dbReference type="EMBL" id="MT631549">
    <property type="protein sequence ID" value="QNO53742.1"/>
    <property type="molecule type" value="Genomic_DNA"/>
</dbReference>
<reference evidence="1" key="1">
    <citation type="submission" date="2020-06" db="EMBL/GenBank/DDBJ databases">
        <title>Unique genomic features of the anaerobic methanotrophic archaea.</title>
        <authorList>
            <person name="Chadwick G.L."/>
            <person name="Skennerton C.T."/>
            <person name="Laso-Perez R."/>
            <person name="Leu A.O."/>
            <person name="Speth D.R."/>
            <person name="Yu H."/>
            <person name="Morgan-Lang C."/>
            <person name="Hatzenpichler R."/>
            <person name="Goudeau D."/>
            <person name="Malmstrom R."/>
            <person name="Brazelton W.J."/>
            <person name="Woyke T."/>
            <person name="Hallam S.J."/>
            <person name="Tyson G.W."/>
            <person name="Wegener G."/>
            <person name="Boetius A."/>
            <person name="Orphan V."/>
        </authorList>
    </citation>
    <scope>NUCLEOTIDE SEQUENCE</scope>
</reference>
<organism evidence="1">
    <name type="scientific">Candidatus Methanophagaceae archaeon ANME-1 ERB6</name>
    <dbReference type="NCBI Taxonomy" id="2759912"/>
    <lineage>
        <taxon>Archaea</taxon>
        <taxon>Methanobacteriati</taxon>
        <taxon>Methanobacteriota</taxon>
        <taxon>Stenosarchaea group</taxon>
        <taxon>Methanomicrobia</taxon>
        <taxon>Candidatus Methanophagales</taxon>
        <taxon>Candidatus Methanophagaceae</taxon>
    </lineage>
</organism>
<accession>A0A7G9Z0F8</accession>
<protein>
    <submittedName>
        <fullName evidence="1">Uncharacterized protein</fullName>
    </submittedName>
</protein>
<gene>
    <name evidence="1" type="ORF">ONPGGGGH_00041</name>
</gene>
<evidence type="ECO:0000313" key="1">
    <source>
        <dbReference type="EMBL" id="QNO53742.1"/>
    </source>
</evidence>